<evidence type="ECO:0000256" key="1">
    <source>
        <dbReference type="SAM" id="Coils"/>
    </source>
</evidence>
<dbReference type="Proteomes" id="UP000184089">
    <property type="component" value="Unassembled WGS sequence"/>
</dbReference>
<reference evidence="4" key="1">
    <citation type="submission" date="2016-11" db="EMBL/GenBank/DDBJ databases">
        <authorList>
            <person name="Varghese N."/>
            <person name="Submissions S."/>
        </authorList>
    </citation>
    <scope>NUCLEOTIDE SEQUENCE</scope>
    <source>
        <strain evidence="4">DSM 4029</strain>
    </source>
</reference>
<protein>
    <submittedName>
        <fullName evidence="4">Uncharacterized protein</fullName>
    </submittedName>
</protein>
<dbReference type="RefSeq" id="WP_021658877.1">
    <property type="nucleotide sequence ID" value="NZ_FQVY01000005.1"/>
</dbReference>
<organism evidence="4 5">
    <name type="scientific">Bittarella massiliensis</name>
    <name type="common">ex Durand et al. 2017</name>
    <dbReference type="NCBI Taxonomy" id="1720313"/>
    <lineage>
        <taxon>Bacteria</taxon>
        <taxon>Bacillati</taxon>
        <taxon>Bacillota</taxon>
        <taxon>Clostridia</taxon>
        <taxon>Eubacteriales</taxon>
        <taxon>Oscillospiraceae</taxon>
        <taxon>Bittarella (ex Durand et al. 2017)</taxon>
    </lineage>
</organism>
<dbReference type="EMBL" id="FQVY01000005">
    <property type="protein sequence ID" value="SHG56835.1"/>
    <property type="molecule type" value="Genomic_DNA"/>
</dbReference>
<dbReference type="AlphaFoldDB" id="A0AAQ1MFN0"/>
<reference evidence="3 6" key="3">
    <citation type="journal article" date="2019" name="Nat. Med.">
        <title>A library of human gut bacterial isolates paired with longitudinal multiomics data enables mechanistic microbiome research.</title>
        <authorList>
            <person name="Poyet M."/>
            <person name="Groussin M."/>
            <person name="Gibbons S.M."/>
            <person name="Avila-Pacheco J."/>
            <person name="Jiang X."/>
            <person name="Kearney S.M."/>
            <person name="Perrotta A.R."/>
            <person name="Berdy B."/>
            <person name="Zhao S."/>
            <person name="Lieberman T.D."/>
            <person name="Swanson P.K."/>
            <person name="Smith M."/>
            <person name="Roesemann S."/>
            <person name="Alexander J.E."/>
            <person name="Rich S.A."/>
            <person name="Livny J."/>
            <person name="Vlamakis H."/>
            <person name="Clish C."/>
            <person name="Bullock K."/>
            <person name="Deik A."/>
            <person name="Scott J."/>
            <person name="Pierce K.A."/>
            <person name="Xavier R.J."/>
            <person name="Alm E.J."/>
        </authorList>
    </citation>
    <scope>NUCLEOTIDE SEQUENCE [LARGE SCALE GENOMIC DNA]</scope>
    <source>
        <strain evidence="3 6">BIOML-A2</strain>
    </source>
</reference>
<dbReference type="EMBL" id="WWVX01000003">
    <property type="protein sequence ID" value="MZL69242.1"/>
    <property type="molecule type" value="Genomic_DNA"/>
</dbReference>
<feature type="coiled-coil region" evidence="1">
    <location>
        <begin position="102"/>
        <end position="218"/>
    </location>
</feature>
<gene>
    <name evidence="3" type="ORF">GT747_05600</name>
    <name evidence="4" type="ORF">SAMN05444424_2719</name>
</gene>
<evidence type="ECO:0000256" key="2">
    <source>
        <dbReference type="SAM" id="MobiDB-lite"/>
    </source>
</evidence>
<proteinExistence type="predicted"/>
<keyword evidence="6" id="KW-1185">Reference proteome</keyword>
<feature type="region of interest" description="Disordered" evidence="2">
    <location>
        <begin position="226"/>
        <end position="267"/>
    </location>
</feature>
<keyword evidence="1" id="KW-0175">Coiled coil</keyword>
<evidence type="ECO:0000313" key="4">
    <source>
        <dbReference type="EMBL" id="SHG56835.1"/>
    </source>
</evidence>
<evidence type="ECO:0000313" key="5">
    <source>
        <dbReference type="Proteomes" id="UP000184089"/>
    </source>
</evidence>
<accession>A0AAQ1MFN0</accession>
<evidence type="ECO:0000313" key="6">
    <source>
        <dbReference type="Proteomes" id="UP000474718"/>
    </source>
</evidence>
<feature type="compositionally biased region" description="Pro residues" evidence="2">
    <location>
        <begin position="231"/>
        <end position="243"/>
    </location>
</feature>
<evidence type="ECO:0000313" key="3">
    <source>
        <dbReference type="EMBL" id="MZL69242.1"/>
    </source>
</evidence>
<reference evidence="5" key="2">
    <citation type="submission" date="2016-11" db="EMBL/GenBank/DDBJ databases">
        <authorList>
            <person name="Jaros S."/>
            <person name="Januszkiewicz K."/>
            <person name="Wedrychowicz H."/>
        </authorList>
    </citation>
    <scope>NUCLEOTIDE SEQUENCE [LARGE SCALE GENOMIC DNA]</scope>
    <source>
        <strain evidence="5">DSM 4029</strain>
    </source>
</reference>
<sequence length="291" mass="32039">MDGLFKSAIGGFRKADVLAYIEQLNAENQKASSELLSRIDELEGETHTLRDENAALRERIDSLDGLLEQEREGAKELGEKVVFLNSQINAQRDKLSRSDLEIHGLHSERDELQEMVRQYQEKLKGYEERQGEISGALVEAKRMAADLVRQGKRQGREERDRALAELESLSREMGQLGDQVAGLSETLRTAAAQMQGNLRRMEDTVELYQLRLEEMRGQLSGGKLPAIAPAVAPPPPKEAPPAPAKGEEPLPKKAAPVQPEPPLCRERPVLVSTGGQAGGLLKTIAKLLGGR</sequence>
<comment type="caution">
    <text evidence="4">The sequence shown here is derived from an EMBL/GenBank/DDBJ whole genome shotgun (WGS) entry which is preliminary data.</text>
</comment>
<dbReference type="Proteomes" id="UP000474718">
    <property type="component" value="Unassembled WGS sequence"/>
</dbReference>
<feature type="coiled-coil region" evidence="1">
    <location>
        <begin position="21"/>
        <end position="59"/>
    </location>
</feature>
<name>A0AAQ1MFN0_9FIRM</name>